<dbReference type="Proteomes" id="UP000294854">
    <property type="component" value="Unassembled WGS sequence"/>
</dbReference>
<keyword evidence="6" id="KW-1185">Reference proteome</keyword>
<evidence type="ECO:0000256" key="2">
    <source>
        <dbReference type="ARBA" id="ARBA00023125"/>
    </source>
</evidence>
<dbReference type="GO" id="GO:0003700">
    <property type="term" value="F:DNA-binding transcription factor activity"/>
    <property type="evidence" value="ECO:0007669"/>
    <property type="project" value="InterPro"/>
</dbReference>
<dbReference type="GO" id="GO:0003677">
    <property type="term" value="F:DNA binding"/>
    <property type="evidence" value="ECO:0007669"/>
    <property type="project" value="UniProtKB-KW"/>
</dbReference>
<dbReference type="InterPro" id="IPR023187">
    <property type="entry name" value="Tscrpt_reg_MarR-type_CS"/>
</dbReference>
<evidence type="ECO:0000259" key="4">
    <source>
        <dbReference type="PROSITE" id="PS50995"/>
    </source>
</evidence>
<evidence type="ECO:0000256" key="1">
    <source>
        <dbReference type="ARBA" id="ARBA00023015"/>
    </source>
</evidence>
<dbReference type="PROSITE" id="PS01117">
    <property type="entry name" value="HTH_MARR_1"/>
    <property type="match status" value="1"/>
</dbReference>
<dbReference type="InterPro" id="IPR036390">
    <property type="entry name" value="WH_DNA-bd_sf"/>
</dbReference>
<keyword evidence="3" id="KW-0804">Transcription</keyword>
<dbReference type="SUPFAM" id="SSF46785">
    <property type="entry name" value="Winged helix' DNA-binding domain"/>
    <property type="match status" value="1"/>
</dbReference>
<evidence type="ECO:0000313" key="5">
    <source>
        <dbReference type="EMBL" id="TDG78373.1"/>
    </source>
</evidence>
<keyword evidence="2" id="KW-0238">DNA-binding</keyword>
<dbReference type="EMBL" id="PUFO01000043">
    <property type="protein sequence ID" value="TDG78373.1"/>
    <property type="molecule type" value="Genomic_DNA"/>
</dbReference>
<organism evidence="5 6">
    <name type="scientific">Secundilactobacillus malefermentans</name>
    <dbReference type="NCBI Taxonomy" id="176292"/>
    <lineage>
        <taxon>Bacteria</taxon>
        <taxon>Bacillati</taxon>
        <taxon>Bacillota</taxon>
        <taxon>Bacilli</taxon>
        <taxon>Lactobacillales</taxon>
        <taxon>Lactobacillaceae</taxon>
        <taxon>Secundilactobacillus</taxon>
    </lineage>
</organism>
<protein>
    <recommendedName>
        <fullName evidence="4">HTH marR-type domain-containing protein</fullName>
    </recommendedName>
</protein>
<name>A0A4R5NQ65_9LACO</name>
<dbReference type="PROSITE" id="PS50995">
    <property type="entry name" value="HTH_MARR_2"/>
    <property type="match status" value="1"/>
</dbReference>
<dbReference type="PANTHER" id="PTHR42756">
    <property type="entry name" value="TRANSCRIPTIONAL REGULATOR, MARR"/>
    <property type="match status" value="1"/>
</dbReference>
<dbReference type="PANTHER" id="PTHR42756:SF2">
    <property type="entry name" value="MARR FAMILY REGULATORY PROTEIN"/>
    <property type="match status" value="1"/>
</dbReference>
<evidence type="ECO:0000256" key="3">
    <source>
        <dbReference type="ARBA" id="ARBA00023163"/>
    </source>
</evidence>
<reference evidence="5 6" key="1">
    <citation type="journal article" date="2019" name="Appl. Microbiol. Biotechnol.">
        <title>Uncovering carbohydrate metabolism through a genotype-phenotype association study of 56 lactic acid bacteria genomes.</title>
        <authorList>
            <person name="Buron-Moles G."/>
            <person name="Chailyan A."/>
            <person name="Dolejs I."/>
            <person name="Forster J."/>
            <person name="Miks M.H."/>
        </authorList>
    </citation>
    <scope>NUCLEOTIDE SEQUENCE [LARGE SCALE GENOMIC DNA]</scope>
    <source>
        <strain evidence="5 6">ATCC 49373</strain>
    </source>
</reference>
<dbReference type="SMART" id="SM00347">
    <property type="entry name" value="HTH_MARR"/>
    <property type="match status" value="1"/>
</dbReference>
<dbReference type="AlphaFoldDB" id="A0A4R5NQ65"/>
<dbReference type="RefSeq" id="WP_010619079.1">
    <property type="nucleotide sequence ID" value="NZ_PUFO01000043.1"/>
</dbReference>
<dbReference type="InterPro" id="IPR000835">
    <property type="entry name" value="HTH_MarR-typ"/>
</dbReference>
<comment type="caution">
    <text evidence="5">The sequence shown here is derived from an EMBL/GenBank/DDBJ whole genome shotgun (WGS) entry which is preliminary data.</text>
</comment>
<keyword evidence="1" id="KW-0805">Transcription regulation</keyword>
<dbReference type="PRINTS" id="PR00598">
    <property type="entry name" value="HTHMARR"/>
</dbReference>
<accession>A0A4R5NQ65</accession>
<dbReference type="InterPro" id="IPR036388">
    <property type="entry name" value="WH-like_DNA-bd_sf"/>
</dbReference>
<evidence type="ECO:0000313" key="6">
    <source>
        <dbReference type="Proteomes" id="UP000294854"/>
    </source>
</evidence>
<gene>
    <name evidence="5" type="ORF">C5L31_000124</name>
</gene>
<dbReference type="STRING" id="1122149.FD44_GL000956"/>
<feature type="domain" description="HTH marR-type" evidence="4">
    <location>
        <begin position="1"/>
        <end position="133"/>
    </location>
</feature>
<proteinExistence type="predicted"/>
<dbReference type="Gene3D" id="1.10.10.10">
    <property type="entry name" value="Winged helix-like DNA-binding domain superfamily/Winged helix DNA-binding domain"/>
    <property type="match status" value="1"/>
</dbReference>
<sequence length="150" mass="17533">MANILRSIGVVARALDSIANIEFKQYELARGQYMYLTRICENPGIIQERLAEMICTDRTTAARAVQRLAENDFIERRFDSENRKTKHLYPTKKGLKVYEPIKRENDYSTEVAFQGFSAEERKNAEQLLDKMSVNIAQNWDYVKKGNKRNY</sequence>
<dbReference type="Pfam" id="PF01047">
    <property type="entry name" value="MarR"/>
    <property type="match status" value="1"/>
</dbReference>
<dbReference type="OrthoDB" id="6462103at2"/>